<feature type="domain" description="Signal recognition particle SRP72 subunit RNA-binding" evidence="10">
    <location>
        <begin position="599"/>
        <end position="636"/>
    </location>
</feature>
<proteinExistence type="inferred from homology"/>
<dbReference type="PIRSF" id="PIRSF038922">
    <property type="entry name" value="SRP72"/>
    <property type="match status" value="1"/>
</dbReference>
<keyword evidence="7" id="KW-0733">Signal recognition particle</keyword>
<dbReference type="GO" id="GO:0043022">
    <property type="term" value="F:ribosome binding"/>
    <property type="evidence" value="ECO:0007669"/>
    <property type="project" value="TreeGrafter"/>
</dbReference>
<protein>
    <recommendedName>
        <fullName evidence="4">Signal recognition particle subunit SRP72</fullName>
    </recommendedName>
</protein>
<evidence type="ECO:0000256" key="1">
    <source>
        <dbReference type="ARBA" id="ARBA00004240"/>
    </source>
</evidence>
<dbReference type="AlphaFoldDB" id="A0A5K3EH37"/>
<evidence type="ECO:0000256" key="4">
    <source>
        <dbReference type="ARBA" id="ARBA00018350"/>
    </source>
</evidence>
<evidence type="ECO:0000259" key="10">
    <source>
        <dbReference type="Pfam" id="PF08492"/>
    </source>
</evidence>
<keyword evidence="5" id="KW-0963">Cytoplasm</keyword>
<organism evidence="11">
    <name type="scientific">Mesocestoides corti</name>
    <name type="common">Flatworm</name>
    <dbReference type="NCBI Taxonomy" id="53468"/>
    <lineage>
        <taxon>Eukaryota</taxon>
        <taxon>Metazoa</taxon>
        <taxon>Spiralia</taxon>
        <taxon>Lophotrochozoa</taxon>
        <taxon>Platyhelminthes</taxon>
        <taxon>Cestoda</taxon>
        <taxon>Eucestoda</taxon>
        <taxon>Cyclophyllidea</taxon>
        <taxon>Mesocestoididae</taxon>
        <taxon>Mesocestoides</taxon>
    </lineage>
</organism>
<dbReference type="SUPFAM" id="SSF48452">
    <property type="entry name" value="TPR-like"/>
    <property type="match status" value="2"/>
</dbReference>
<dbReference type="InterPro" id="IPR031545">
    <property type="entry name" value="SRP72_TPR-like"/>
</dbReference>
<dbReference type="WBParaSite" id="MCU_000480-RA">
    <property type="protein sequence ID" value="MCU_000480-RA"/>
    <property type="gene ID" value="MCU_000480"/>
</dbReference>
<comment type="subcellular location">
    <subcellularLocation>
        <location evidence="2">Cytoplasm</location>
    </subcellularLocation>
    <subcellularLocation>
        <location evidence="1">Endoplasmic reticulum</location>
    </subcellularLocation>
</comment>
<evidence type="ECO:0000256" key="6">
    <source>
        <dbReference type="ARBA" id="ARBA00022824"/>
    </source>
</evidence>
<dbReference type="PANTHER" id="PTHR14094">
    <property type="entry name" value="SIGNAL RECOGNITION PARTICLE 72"/>
    <property type="match status" value="1"/>
</dbReference>
<reference evidence="11" key="1">
    <citation type="submission" date="2019-11" db="UniProtKB">
        <authorList>
            <consortium name="WormBaseParasite"/>
        </authorList>
    </citation>
    <scope>IDENTIFICATION</scope>
</reference>
<evidence type="ECO:0000313" key="11">
    <source>
        <dbReference type="WBParaSite" id="MCU_000480-RA"/>
    </source>
</evidence>
<dbReference type="GO" id="GO:0005783">
    <property type="term" value="C:endoplasmic reticulum"/>
    <property type="evidence" value="ECO:0007669"/>
    <property type="project" value="UniProtKB-SubCell"/>
</dbReference>
<dbReference type="Pfam" id="PF08492">
    <property type="entry name" value="SRP72"/>
    <property type="match status" value="1"/>
</dbReference>
<dbReference type="InterPro" id="IPR013699">
    <property type="entry name" value="Signal_recog_part_SRP72_RNA-bd"/>
</dbReference>
<sequence>MTHKQAALDLDVLINDLGKACRSASYSKVVTICDKILKSSPSNSYAQHCKVVALIHQERFDDCLEFFRKQKITDYHLEKAYCEYRLDRLVDALKTVTNCPNETQPIIELRSQIYYRLEEFEKAIEGYDKLMQTYQDDYQEERLTNLLAAKAALSCFQGKSAPLNYSPAMFETDFNAACYFIGRRDYSSALKYLNKAEKLCLETFENETDISEDQINQEVAPIRAQKGFVLQQQKKDDAASEIYHTILRQRSGDPPLTAVIANNLICINKGQNVFDTRKRIKASSIDGLQHKLFQAQRSSILVNQALFYLHNNQLDACHSRVKTVLDEDPSNIRGVILSAVHLTRCKQLAGAIKVLEYFTQSPAFEDVDGQGRLLVALLLVHLQLMAASGAPANVPSAPLRTANIPFEVVETLSRQLCKLLSVEQVALPATASLRVALLLATKASDGDSVDEAAVKCAKTLVLETLDFWCKRSSNKVDNDRLLARCIDFFRFHGFAEDAAILLEKRISALKSSGASDDAAKKKQQSLLALLIQAYSKFDQVKASQASRDLEFTEALGEKDIDSLESTFLFGVKGIKKFGRGPVLPTPKTGGKSGGSGVVEKKHKKKRKLRLPKNYEPGVPPDPERWLPRRERTGYRGKRRDRRQVNLLRGPQGATSSVAPELDVASGSAPATSISSSTGPNSATTTNASGASGAQRRPQNKPPKGKKGKRR</sequence>
<dbReference type="InterPro" id="IPR026270">
    <property type="entry name" value="SRP72"/>
</dbReference>
<evidence type="ECO:0000256" key="8">
    <source>
        <dbReference type="ARBA" id="ARBA00023274"/>
    </source>
</evidence>
<dbReference type="GO" id="GO:0005786">
    <property type="term" value="C:signal recognition particle, endoplasmic reticulum targeting"/>
    <property type="evidence" value="ECO:0007669"/>
    <property type="project" value="UniProtKB-KW"/>
</dbReference>
<dbReference type="PANTHER" id="PTHR14094:SF9">
    <property type="entry name" value="SIGNAL RECOGNITION PARTICLE SUBUNIT SRP72"/>
    <property type="match status" value="1"/>
</dbReference>
<evidence type="ECO:0000256" key="9">
    <source>
        <dbReference type="SAM" id="MobiDB-lite"/>
    </source>
</evidence>
<evidence type="ECO:0000256" key="5">
    <source>
        <dbReference type="ARBA" id="ARBA00022490"/>
    </source>
</evidence>
<evidence type="ECO:0000256" key="7">
    <source>
        <dbReference type="ARBA" id="ARBA00023135"/>
    </source>
</evidence>
<dbReference type="InterPro" id="IPR011990">
    <property type="entry name" value="TPR-like_helical_dom_sf"/>
</dbReference>
<dbReference type="Pfam" id="PF17004">
    <property type="entry name" value="SRP_TPR_like"/>
    <property type="match status" value="1"/>
</dbReference>
<feature type="compositionally biased region" description="Basic and acidic residues" evidence="9">
    <location>
        <begin position="621"/>
        <end position="633"/>
    </location>
</feature>
<feature type="compositionally biased region" description="Basic residues" evidence="9">
    <location>
        <begin position="600"/>
        <end position="610"/>
    </location>
</feature>
<keyword evidence="8" id="KW-0687">Ribonucleoprotein</keyword>
<keyword evidence="6" id="KW-0256">Endoplasmic reticulum</keyword>
<feature type="region of interest" description="Disordered" evidence="9">
    <location>
        <begin position="580"/>
        <end position="710"/>
    </location>
</feature>
<comment type="similarity">
    <text evidence="3">Belongs to the SRP72 family.</text>
</comment>
<evidence type="ECO:0000256" key="2">
    <source>
        <dbReference type="ARBA" id="ARBA00004496"/>
    </source>
</evidence>
<dbReference type="Gene3D" id="1.25.40.10">
    <property type="entry name" value="Tetratricopeptide repeat domain"/>
    <property type="match status" value="2"/>
</dbReference>
<dbReference type="GO" id="GO:0006614">
    <property type="term" value="P:SRP-dependent cotranslational protein targeting to membrane"/>
    <property type="evidence" value="ECO:0007669"/>
    <property type="project" value="InterPro"/>
</dbReference>
<dbReference type="GO" id="GO:0008312">
    <property type="term" value="F:7S RNA binding"/>
    <property type="evidence" value="ECO:0007669"/>
    <property type="project" value="InterPro"/>
</dbReference>
<accession>A0A5K3EH37</accession>
<evidence type="ECO:0000256" key="3">
    <source>
        <dbReference type="ARBA" id="ARBA00007676"/>
    </source>
</evidence>
<feature type="compositionally biased region" description="Low complexity" evidence="9">
    <location>
        <begin position="665"/>
        <end position="693"/>
    </location>
</feature>
<name>A0A5K3EH37_MESCO</name>